<organism evidence="2 3">
    <name type="scientific">Proteus mirabilis</name>
    <dbReference type="NCBI Taxonomy" id="584"/>
    <lineage>
        <taxon>Bacteria</taxon>
        <taxon>Pseudomonadati</taxon>
        <taxon>Pseudomonadota</taxon>
        <taxon>Gammaproteobacteria</taxon>
        <taxon>Enterobacterales</taxon>
        <taxon>Morganellaceae</taxon>
        <taxon>Proteus</taxon>
    </lineage>
</organism>
<keyword evidence="1" id="KW-0732">Signal</keyword>
<reference evidence="2 3" key="1">
    <citation type="submission" date="2017-05" db="EMBL/GenBank/DDBJ databases">
        <title>Whole genome sequencing of Proteus mirabilis AR_0155.</title>
        <authorList>
            <person name="Conlan S."/>
            <person name="Thomas P.J."/>
            <person name="Mullikin J."/>
            <person name="Frank K.M."/>
            <person name="Segre J.A."/>
        </authorList>
    </citation>
    <scope>NUCLEOTIDE SEQUENCE [LARGE SCALE GENOMIC DNA]</scope>
    <source>
        <strain evidence="2 3">AR_0155</strain>
    </source>
</reference>
<name>A0AAJ0YFK8_PROMI</name>
<evidence type="ECO:0000313" key="2">
    <source>
        <dbReference type="EMBL" id="ARX35937.1"/>
    </source>
</evidence>
<feature type="chain" id="PRO_5044168334" evidence="1">
    <location>
        <begin position="19"/>
        <end position="353"/>
    </location>
</feature>
<evidence type="ECO:0000256" key="1">
    <source>
        <dbReference type="SAM" id="SignalP"/>
    </source>
</evidence>
<proteinExistence type="predicted"/>
<dbReference type="Proteomes" id="UP000195540">
    <property type="component" value="Chromosome"/>
</dbReference>
<gene>
    <name evidence="2" type="ORF">AM402_18005</name>
</gene>
<feature type="signal peptide" evidence="1">
    <location>
        <begin position="1"/>
        <end position="18"/>
    </location>
</feature>
<dbReference type="EMBL" id="CP021694">
    <property type="protein sequence ID" value="ARX35937.1"/>
    <property type="molecule type" value="Genomic_DNA"/>
</dbReference>
<sequence length="353" mass="38693">MLRIFLTSLLFISFLSNADYAPQIDNPSDGFFVSFGGNATIASSPIIASDGSKYYKVGNTYSLSGSKARGGVKCNAFFWGPPNIGRPPAWHRVFVYQPSANITIDGLQAYRVNSNVVFTLQGQAVGKWWQNGDPWISACYPAGDGSELAPVSMFQQQFPISVTIYINEKIIDNHVTIPNANLAGYVRAFNGGPGSAPPPFNSWDFSKTTAPIHLENSDIMIPSKCTVKIDGINSSKLELNHGIMNAKEYFSEVKSTVNYECKFSSLTKVKFKLDYIKDDDPLKRVPLSNIGDLQSKIYSELVLIDNNTGKEAGTELRTSIKDFQSITIRSTLKGSNAVAGNYQGTAWLIATFD</sequence>
<evidence type="ECO:0000313" key="3">
    <source>
        <dbReference type="Proteomes" id="UP000195540"/>
    </source>
</evidence>
<accession>A0AAJ0YFK8</accession>
<dbReference type="RefSeq" id="WP_004244873.1">
    <property type="nucleotide sequence ID" value="NZ_BGKS01000110.1"/>
</dbReference>
<dbReference type="GO" id="GO:0009289">
    <property type="term" value="C:pilus"/>
    <property type="evidence" value="ECO:0007669"/>
    <property type="project" value="InterPro"/>
</dbReference>
<dbReference type="Gene3D" id="2.60.40.1090">
    <property type="entry name" value="Fimbrial-type adhesion domain"/>
    <property type="match status" value="1"/>
</dbReference>
<dbReference type="InterPro" id="IPR036937">
    <property type="entry name" value="Adhesion_dom_fimbrial_sf"/>
</dbReference>
<dbReference type="GO" id="GO:0007155">
    <property type="term" value="P:cell adhesion"/>
    <property type="evidence" value="ECO:0007669"/>
    <property type="project" value="InterPro"/>
</dbReference>
<protein>
    <submittedName>
        <fullName evidence="2">Adhesin</fullName>
    </submittedName>
</protein>
<dbReference type="AlphaFoldDB" id="A0AAJ0YFK8"/>